<keyword evidence="2" id="KW-1185">Reference proteome</keyword>
<name>A0A919AKC7_9ACTN</name>
<organism evidence="1 2">
    <name type="scientific">Streptomyces spiralis</name>
    <dbReference type="NCBI Taxonomy" id="66376"/>
    <lineage>
        <taxon>Bacteria</taxon>
        <taxon>Bacillati</taxon>
        <taxon>Actinomycetota</taxon>
        <taxon>Actinomycetes</taxon>
        <taxon>Kitasatosporales</taxon>
        <taxon>Streptomycetaceae</taxon>
        <taxon>Streptomyces</taxon>
    </lineage>
</organism>
<dbReference type="AlphaFoldDB" id="A0A919AKC7"/>
<sequence>MIRVLFDHTCIQAIADGDEFLNGLYVEASYGHAEIMIPALSAAVAERERPGAGQHILGLRFTTATDFTRAHALVAGVWRQADWRVLHPAAAVIVARRAGEDATLLSLDPGLYTGTGASPLNPMSP</sequence>
<proteinExistence type="predicted"/>
<accession>A0A919AKC7</accession>
<evidence type="ECO:0000313" key="2">
    <source>
        <dbReference type="Proteomes" id="UP000641386"/>
    </source>
</evidence>
<reference evidence="1" key="2">
    <citation type="submission" date="2020-09" db="EMBL/GenBank/DDBJ databases">
        <authorList>
            <person name="Sun Q."/>
            <person name="Ohkuma M."/>
        </authorList>
    </citation>
    <scope>NUCLEOTIDE SEQUENCE</scope>
    <source>
        <strain evidence="1">JCM 3302</strain>
    </source>
</reference>
<protein>
    <submittedName>
        <fullName evidence="1">Uncharacterized protein</fullName>
    </submittedName>
</protein>
<comment type="caution">
    <text evidence="1">The sequence shown here is derived from an EMBL/GenBank/DDBJ whole genome shotgun (WGS) entry which is preliminary data.</text>
</comment>
<reference evidence="1" key="1">
    <citation type="journal article" date="2014" name="Int. J. Syst. Evol. Microbiol.">
        <title>Complete genome sequence of Corynebacterium casei LMG S-19264T (=DSM 44701T), isolated from a smear-ripened cheese.</title>
        <authorList>
            <consortium name="US DOE Joint Genome Institute (JGI-PGF)"/>
            <person name="Walter F."/>
            <person name="Albersmeier A."/>
            <person name="Kalinowski J."/>
            <person name="Ruckert C."/>
        </authorList>
    </citation>
    <scope>NUCLEOTIDE SEQUENCE</scope>
    <source>
        <strain evidence="1">JCM 3302</strain>
    </source>
</reference>
<dbReference type="CDD" id="cd18695">
    <property type="entry name" value="PIN_VapC-like"/>
    <property type="match status" value="1"/>
</dbReference>
<dbReference type="Proteomes" id="UP000641386">
    <property type="component" value="Unassembled WGS sequence"/>
</dbReference>
<dbReference type="EMBL" id="BNBC01000061">
    <property type="protein sequence ID" value="GHF11736.1"/>
    <property type="molecule type" value="Genomic_DNA"/>
</dbReference>
<gene>
    <name evidence="1" type="ORF">GCM10014715_79310</name>
</gene>
<evidence type="ECO:0000313" key="1">
    <source>
        <dbReference type="EMBL" id="GHF11736.1"/>
    </source>
</evidence>
<dbReference type="RefSeq" id="WP_229904049.1">
    <property type="nucleotide sequence ID" value="NZ_BNBC01000061.1"/>
</dbReference>